<accession>A0A6F8XLT4</accession>
<evidence type="ECO:0000313" key="2">
    <source>
        <dbReference type="EMBL" id="BCB74749.1"/>
    </source>
</evidence>
<dbReference type="Gene3D" id="3.40.630.30">
    <property type="match status" value="1"/>
</dbReference>
<name>A0A6F8XLT4_9ACTN</name>
<feature type="domain" description="N-acetyltransferase" evidence="1">
    <location>
        <begin position="27"/>
        <end position="180"/>
    </location>
</feature>
<dbReference type="InterPro" id="IPR000182">
    <property type="entry name" value="GNAT_dom"/>
</dbReference>
<dbReference type="EMBL" id="AP022870">
    <property type="protein sequence ID" value="BCB74749.1"/>
    <property type="molecule type" value="Genomic_DNA"/>
</dbReference>
<protein>
    <recommendedName>
        <fullName evidence="1">N-acetyltransferase domain-containing protein</fullName>
    </recommendedName>
</protein>
<proteinExistence type="predicted"/>
<keyword evidence="3" id="KW-1185">Reference proteome</keyword>
<dbReference type="KEGG" id="pfla:Pflav_011590"/>
<organism evidence="2 3">
    <name type="scientific">Phytohabitans flavus</name>
    <dbReference type="NCBI Taxonomy" id="1076124"/>
    <lineage>
        <taxon>Bacteria</taxon>
        <taxon>Bacillati</taxon>
        <taxon>Actinomycetota</taxon>
        <taxon>Actinomycetes</taxon>
        <taxon>Micromonosporales</taxon>
        <taxon>Micromonosporaceae</taxon>
    </lineage>
</organism>
<evidence type="ECO:0000259" key="1">
    <source>
        <dbReference type="PROSITE" id="PS51186"/>
    </source>
</evidence>
<evidence type="ECO:0000313" key="3">
    <source>
        <dbReference type="Proteomes" id="UP000502508"/>
    </source>
</evidence>
<dbReference type="GO" id="GO:0016747">
    <property type="term" value="F:acyltransferase activity, transferring groups other than amino-acyl groups"/>
    <property type="evidence" value="ECO:0007669"/>
    <property type="project" value="InterPro"/>
</dbReference>
<dbReference type="PROSITE" id="PS51186">
    <property type="entry name" value="GNAT"/>
    <property type="match status" value="1"/>
</dbReference>
<gene>
    <name evidence="2" type="ORF">Pflav_011590</name>
</gene>
<reference evidence="2 3" key="2">
    <citation type="submission" date="2020-03" db="EMBL/GenBank/DDBJ databases">
        <authorList>
            <person name="Ichikawa N."/>
            <person name="Kimura A."/>
            <person name="Kitahashi Y."/>
            <person name="Uohara A."/>
        </authorList>
    </citation>
    <scope>NUCLEOTIDE SEQUENCE [LARGE SCALE GENOMIC DNA]</scope>
    <source>
        <strain evidence="2 3">NBRC 107702</strain>
    </source>
</reference>
<sequence>MYRSGADTAPETAVCALPGGRSPEKLLLVRAGRVADLPMINDLHRRASHGSRLARYHSPREALRPAEWRLLTDPARGWTGVLVPQSAPGRLIGFGSVLRTATPGIVEASTFLVDEWQGLGVGEAFARCQLERARAMDARAVEGWIRPDNIKARRLAARLGLALTPATEGVLRVTMTIGDA</sequence>
<dbReference type="AlphaFoldDB" id="A0A6F8XLT4"/>
<dbReference type="InterPro" id="IPR016181">
    <property type="entry name" value="Acyl_CoA_acyltransferase"/>
</dbReference>
<dbReference type="Proteomes" id="UP000502508">
    <property type="component" value="Chromosome"/>
</dbReference>
<dbReference type="Pfam" id="PF00583">
    <property type="entry name" value="Acetyltransf_1"/>
    <property type="match status" value="1"/>
</dbReference>
<reference evidence="2 3" key="1">
    <citation type="submission" date="2020-03" db="EMBL/GenBank/DDBJ databases">
        <title>Whole genome shotgun sequence of Phytohabitans flavus NBRC 107702.</title>
        <authorList>
            <person name="Komaki H."/>
            <person name="Tamura T."/>
        </authorList>
    </citation>
    <scope>NUCLEOTIDE SEQUENCE [LARGE SCALE GENOMIC DNA]</scope>
    <source>
        <strain evidence="2 3">NBRC 107702</strain>
    </source>
</reference>
<dbReference type="SUPFAM" id="SSF55729">
    <property type="entry name" value="Acyl-CoA N-acyltransferases (Nat)"/>
    <property type="match status" value="1"/>
</dbReference>
<dbReference type="RefSeq" id="WP_173034236.1">
    <property type="nucleotide sequence ID" value="NZ_AP022870.1"/>
</dbReference>